<comment type="caution">
    <text evidence="1">The sequence shown here is derived from an EMBL/GenBank/DDBJ whole genome shotgun (WGS) entry which is preliminary data.</text>
</comment>
<proteinExistence type="predicted"/>
<protein>
    <submittedName>
        <fullName evidence="1">Uncharacterized protein</fullName>
    </submittedName>
</protein>
<organism evidence="1 2">
    <name type="scientific">Clostridium aciditolerans</name>
    <dbReference type="NCBI Taxonomy" id="339861"/>
    <lineage>
        <taxon>Bacteria</taxon>
        <taxon>Bacillati</taxon>
        <taxon>Bacillota</taxon>
        <taxon>Clostridia</taxon>
        <taxon>Eubacteriales</taxon>
        <taxon>Clostridiaceae</taxon>
        <taxon>Clostridium</taxon>
    </lineage>
</organism>
<gene>
    <name evidence="1" type="ORF">I6U51_13685</name>
</gene>
<evidence type="ECO:0000313" key="2">
    <source>
        <dbReference type="Proteomes" id="UP000622687"/>
    </source>
</evidence>
<dbReference type="Proteomes" id="UP000622687">
    <property type="component" value="Unassembled WGS sequence"/>
</dbReference>
<sequence length="47" mass="5593">MEVKKALVDKQDKKLNNSKEENLHDIEKLMKHRSYKRRRGALKQISG</sequence>
<reference evidence="1" key="1">
    <citation type="submission" date="2020-12" db="EMBL/GenBank/DDBJ databases">
        <title>Clostridium thailandense sp. nov., a novel acetogenic bacterium isolated from peat land soil in Thailand.</title>
        <authorList>
            <person name="Chaikitkaew S."/>
            <person name="Birkeland N.K."/>
        </authorList>
    </citation>
    <scope>NUCLEOTIDE SEQUENCE</scope>
    <source>
        <strain evidence="1">DSM 17425</strain>
    </source>
</reference>
<dbReference type="EMBL" id="JAEEGB010000015">
    <property type="protein sequence ID" value="MBI6873751.1"/>
    <property type="molecule type" value="Genomic_DNA"/>
</dbReference>
<keyword evidence="2" id="KW-1185">Reference proteome</keyword>
<name>A0A934M791_9CLOT</name>
<dbReference type="RefSeq" id="WP_211143178.1">
    <property type="nucleotide sequence ID" value="NZ_JAEEGB010000015.1"/>
</dbReference>
<accession>A0A934M791</accession>
<evidence type="ECO:0000313" key="1">
    <source>
        <dbReference type="EMBL" id="MBI6873751.1"/>
    </source>
</evidence>
<dbReference type="AlphaFoldDB" id="A0A934M791"/>